<evidence type="ECO:0000313" key="11">
    <source>
        <dbReference type="Proteomes" id="UP001476282"/>
    </source>
</evidence>
<keyword evidence="8" id="KW-0521">NADP</keyword>
<keyword evidence="3 7" id="KW-0274">FAD</keyword>
<protein>
    <recommendedName>
        <fullName evidence="7">Thioredoxin reductase</fullName>
        <ecNumber evidence="7">1.8.1.9</ecNumber>
    </recommendedName>
</protein>
<evidence type="ECO:0000256" key="2">
    <source>
        <dbReference type="ARBA" id="ARBA00022630"/>
    </source>
</evidence>
<comment type="catalytic activity">
    <reaction evidence="7">
        <text>[thioredoxin]-dithiol + NADP(+) = [thioredoxin]-disulfide + NADPH + H(+)</text>
        <dbReference type="Rhea" id="RHEA:20345"/>
        <dbReference type="Rhea" id="RHEA-COMP:10698"/>
        <dbReference type="Rhea" id="RHEA-COMP:10700"/>
        <dbReference type="ChEBI" id="CHEBI:15378"/>
        <dbReference type="ChEBI" id="CHEBI:29950"/>
        <dbReference type="ChEBI" id="CHEBI:50058"/>
        <dbReference type="ChEBI" id="CHEBI:57783"/>
        <dbReference type="ChEBI" id="CHEBI:58349"/>
        <dbReference type="EC" id="1.8.1.9"/>
    </reaction>
</comment>
<keyword evidence="4 7" id="KW-0560">Oxidoreductase</keyword>
<keyword evidence="11" id="KW-1185">Reference proteome</keyword>
<evidence type="ECO:0000256" key="5">
    <source>
        <dbReference type="ARBA" id="ARBA00023157"/>
    </source>
</evidence>
<evidence type="ECO:0000313" key="10">
    <source>
        <dbReference type="EMBL" id="GAA5482526.1"/>
    </source>
</evidence>
<accession>A0ABP9UPB8</accession>
<dbReference type="EMBL" id="BAABRI010000008">
    <property type="protein sequence ID" value="GAA5482526.1"/>
    <property type="molecule type" value="Genomic_DNA"/>
</dbReference>
<dbReference type="InterPro" id="IPR023753">
    <property type="entry name" value="FAD/NAD-binding_dom"/>
</dbReference>
<comment type="caution">
    <text evidence="10">The sequence shown here is derived from an EMBL/GenBank/DDBJ whole genome shotgun (WGS) entry which is preliminary data.</text>
</comment>
<dbReference type="InterPro" id="IPR036188">
    <property type="entry name" value="FAD/NAD-bd_sf"/>
</dbReference>
<feature type="domain" description="FAD/NAD(P)-binding" evidence="9">
    <location>
        <begin position="46"/>
        <end position="335"/>
    </location>
</feature>
<evidence type="ECO:0000256" key="7">
    <source>
        <dbReference type="RuleBase" id="RU003880"/>
    </source>
</evidence>
<dbReference type="PANTHER" id="PTHR48105">
    <property type="entry name" value="THIOREDOXIN REDUCTASE 1-RELATED-RELATED"/>
    <property type="match status" value="1"/>
</dbReference>
<dbReference type="Proteomes" id="UP001476282">
    <property type="component" value="Unassembled WGS sequence"/>
</dbReference>
<reference evidence="10 11" key="1">
    <citation type="submission" date="2024-02" db="EMBL/GenBank/DDBJ databases">
        <title>Haloferula sargassicola NBRC 104335.</title>
        <authorList>
            <person name="Ichikawa N."/>
            <person name="Katano-Makiyama Y."/>
            <person name="Hidaka K."/>
        </authorList>
    </citation>
    <scope>NUCLEOTIDE SEQUENCE [LARGE SCALE GENOMIC DNA]</scope>
    <source>
        <strain evidence="10 11">NBRC 104335</strain>
    </source>
</reference>
<comment type="subunit">
    <text evidence="7">Homodimer.</text>
</comment>
<keyword evidence="6 7" id="KW-0676">Redox-active center</keyword>
<sequence>MPIRCILSILTILQPDSRQPAVPGVDPRGFPPEYSALHRLSDPMENVTIIGTGCAGYTAAIYTARANLEPLMLTGTQPGGQLTTTTEVENFPGFPDGIMGPQLMMNMQQQAEKFGTRIEFAMVESITKHPDGHFEVKTAEKTIESKTVIIATGAAPRHMGIEGEQQLIGHGLTSCATCDGAFYRDVPVCVIGGGDSACEEADFLTRFASKVYLIHRRDELRASKIMAERALANDKIEPVWNSVVTDYLTDDEGEMRAVKMKNTVDGSESELEVKCVFVAIGHIPNSQFAGGLVDLDENGYILQTTGTATKTAGLFAAGDVADHVYRQAITAAGQGCAAALEAERYLAGH</sequence>
<evidence type="ECO:0000256" key="1">
    <source>
        <dbReference type="ARBA" id="ARBA00009333"/>
    </source>
</evidence>
<evidence type="ECO:0000256" key="6">
    <source>
        <dbReference type="ARBA" id="ARBA00023284"/>
    </source>
</evidence>
<dbReference type="PRINTS" id="PR00469">
    <property type="entry name" value="PNDRDTASEII"/>
</dbReference>
<dbReference type="NCBIfam" id="TIGR01292">
    <property type="entry name" value="TRX_reduct"/>
    <property type="match status" value="1"/>
</dbReference>
<organism evidence="10 11">
    <name type="scientific">Haloferula sargassicola</name>
    <dbReference type="NCBI Taxonomy" id="490096"/>
    <lineage>
        <taxon>Bacteria</taxon>
        <taxon>Pseudomonadati</taxon>
        <taxon>Verrucomicrobiota</taxon>
        <taxon>Verrucomicrobiia</taxon>
        <taxon>Verrucomicrobiales</taxon>
        <taxon>Verrucomicrobiaceae</taxon>
        <taxon>Haloferula</taxon>
    </lineage>
</organism>
<proteinExistence type="inferred from homology"/>
<evidence type="ECO:0000259" key="9">
    <source>
        <dbReference type="Pfam" id="PF07992"/>
    </source>
</evidence>
<keyword evidence="2 7" id="KW-0285">Flavoprotein</keyword>
<dbReference type="InterPro" id="IPR008255">
    <property type="entry name" value="Pyr_nucl-diS_OxRdtase_2_AS"/>
</dbReference>
<dbReference type="Gene3D" id="3.50.50.60">
    <property type="entry name" value="FAD/NAD(P)-binding domain"/>
    <property type="match status" value="2"/>
</dbReference>
<gene>
    <name evidence="10" type="primary">trxB</name>
    <name evidence="10" type="ORF">Hsar01_01748</name>
</gene>
<dbReference type="PROSITE" id="PS00573">
    <property type="entry name" value="PYRIDINE_REDOX_2"/>
    <property type="match status" value="1"/>
</dbReference>
<evidence type="ECO:0000256" key="4">
    <source>
        <dbReference type="ARBA" id="ARBA00023002"/>
    </source>
</evidence>
<dbReference type="InterPro" id="IPR005982">
    <property type="entry name" value="Thioredox_Rdtase"/>
</dbReference>
<dbReference type="InterPro" id="IPR050097">
    <property type="entry name" value="Ferredoxin-NADP_redctase_2"/>
</dbReference>
<dbReference type="SUPFAM" id="SSF51905">
    <property type="entry name" value="FAD/NAD(P)-binding domain"/>
    <property type="match status" value="1"/>
</dbReference>
<comment type="cofactor">
    <cofactor evidence="8">
        <name>FAD</name>
        <dbReference type="ChEBI" id="CHEBI:57692"/>
    </cofactor>
    <text evidence="8">Binds 1 FAD per subunit.</text>
</comment>
<evidence type="ECO:0000256" key="8">
    <source>
        <dbReference type="RuleBase" id="RU003881"/>
    </source>
</evidence>
<evidence type="ECO:0000256" key="3">
    <source>
        <dbReference type="ARBA" id="ARBA00022827"/>
    </source>
</evidence>
<dbReference type="EC" id="1.8.1.9" evidence="7"/>
<name>A0ABP9UPB8_9BACT</name>
<keyword evidence="5" id="KW-1015">Disulfide bond</keyword>
<dbReference type="PRINTS" id="PR00368">
    <property type="entry name" value="FADPNR"/>
</dbReference>
<dbReference type="Pfam" id="PF07992">
    <property type="entry name" value="Pyr_redox_2"/>
    <property type="match status" value="1"/>
</dbReference>
<comment type="similarity">
    <text evidence="1 7">Belongs to the class-II pyridine nucleotide-disulfide oxidoreductase family.</text>
</comment>